<proteinExistence type="predicted"/>
<reference evidence="2" key="1">
    <citation type="submission" date="2019-05" db="EMBL/GenBank/DDBJ databases">
        <title>Flavobacterium profundi sp. nov., isolated from a deep-sea seamount.</title>
        <authorList>
            <person name="Zhang D.-C."/>
        </authorList>
    </citation>
    <scope>NUCLEOTIDE SEQUENCE [LARGE SCALE GENOMIC DNA]</scope>
    <source>
        <strain evidence="2">TP390</strain>
    </source>
</reference>
<organism evidence="1 2">
    <name type="scientific">Flavobacterium profundi</name>
    <dbReference type="NCBI Taxonomy" id="1774945"/>
    <lineage>
        <taxon>Bacteria</taxon>
        <taxon>Pseudomonadati</taxon>
        <taxon>Bacteroidota</taxon>
        <taxon>Flavobacteriia</taxon>
        <taxon>Flavobacteriales</taxon>
        <taxon>Flavobacteriaceae</taxon>
        <taxon>Flavobacterium</taxon>
    </lineage>
</organism>
<dbReference type="OrthoDB" id="948713at2"/>
<name>A0A6I4IU39_9FLAO</name>
<dbReference type="Proteomes" id="UP000431264">
    <property type="component" value="Unassembled WGS sequence"/>
</dbReference>
<sequence length="164" mass="19399">MEYFVMAESCNTYNLIHNHSVLGEMNYKGWFNVNYPSFFINDSGNFIIKKPSIWKSNFSIYNGNQKILSAIFQWNGSVHLKLYDESKTEVFKLKRKSIWKSNYSLLNEEGKELLFISCQYQWKIWKTKYCIQENTTFTSNNKEMLYLTLIHCIINLKNRAAAVA</sequence>
<evidence type="ECO:0000313" key="1">
    <source>
        <dbReference type="EMBL" id="MVO10407.1"/>
    </source>
</evidence>
<gene>
    <name evidence="1" type="ORF">GOQ30_14630</name>
</gene>
<dbReference type="EMBL" id="WQLW01000012">
    <property type="protein sequence ID" value="MVO10407.1"/>
    <property type="molecule type" value="Genomic_DNA"/>
</dbReference>
<accession>A0A6I4IU39</accession>
<keyword evidence="2" id="KW-1185">Reference proteome</keyword>
<dbReference type="AlphaFoldDB" id="A0A6I4IU39"/>
<dbReference type="RefSeq" id="WP_140998833.1">
    <property type="nucleotide sequence ID" value="NZ_VDCZ01000012.1"/>
</dbReference>
<evidence type="ECO:0000313" key="2">
    <source>
        <dbReference type="Proteomes" id="UP000431264"/>
    </source>
</evidence>
<comment type="caution">
    <text evidence="1">The sequence shown here is derived from an EMBL/GenBank/DDBJ whole genome shotgun (WGS) entry which is preliminary data.</text>
</comment>
<protein>
    <submittedName>
        <fullName evidence="1">Uncharacterized protein</fullName>
    </submittedName>
</protein>